<dbReference type="EMBL" id="CAVMJV010000081">
    <property type="protein sequence ID" value="CAK5090330.1"/>
    <property type="molecule type" value="Genomic_DNA"/>
</dbReference>
<evidence type="ECO:0000313" key="2">
    <source>
        <dbReference type="Proteomes" id="UP001497535"/>
    </source>
</evidence>
<sequence length="182" mass="20592">MGNGYSHNYGYNPFMPYGPYYGGYTLPAQFYGPDPQLVYCPTCKQIQTTKLEYVAGKGSWSCCIASAILGGLFGFLGIIWLIEAINEPEDDTTTTAPYPYPTKTKGSRAARIAFYSTFASFCFCTCCWCMLSSFCCHCFKDVKHYCGRCDTYIGTHLRDHRRPVVILPPECHKHQIMPNHHK</sequence>
<gene>
    <name evidence="1" type="ORF">MENTE1834_LOCUS38109</name>
</gene>
<accession>A0ACB1AFV7</accession>
<reference evidence="1" key="1">
    <citation type="submission" date="2023-11" db="EMBL/GenBank/DDBJ databases">
        <authorList>
            <person name="Poullet M."/>
        </authorList>
    </citation>
    <scope>NUCLEOTIDE SEQUENCE</scope>
    <source>
        <strain evidence="1">E1834</strain>
    </source>
</reference>
<dbReference type="Proteomes" id="UP001497535">
    <property type="component" value="Unassembled WGS sequence"/>
</dbReference>
<protein>
    <submittedName>
        <fullName evidence="1">Uncharacterized protein</fullName>
    </submittedName>
</protein>
<comment type="caution">
    <text evidence="1">The sequence shown here is derived from an EMBL/GenBank/DDBJ whole genome shotgun (WGS) entry which is preliminary data.</text>
</comment>
<evidence type="ECO:0000313" key="1">
    <source>
        <dbReference type="EMBL" id="CAK5090330.1"/>
    </source>
</evidence>
<keyword evidence="2" id="KW-1185">Reference proteome</keyword>
<name>A0ACB1AFV7_MELEN</name>
<organism evidence="1 2">
    <name type="scientific">Meloidogyne enterolobii</name>
    <name type="common">Root-knot nematode worm</name>
    <name type="synonym">Meloidogyne mayaguensis</name>
    <dbReference type="NCBI Taxonomy" id="390850"/>
    <lineage>
        <taxon>Eukaryota</taxon>
        <taxon>Metazoa</taxon>
        <taxon>Ecdysozoa</taxon>
        <taxon>Nematoda</taxon>
        <taxon>Chromadorea</taxon>
        <taxon>Rhabditida</taxon>
        <taxon>Tylenchina</taxon>
        <taxon>Tylenchomorpha</taxon>
        <taxon>Tylenchoidea</taxon>
        <taxon>Meloidogynidae</taxon>
        <taxon>Meloidogyninae</taxon>
        <taxon>Meloidogyne</taxon>
    </lineage>
</organism>
<proteinExistence type="predicted"/>